<evidence type="ECO:0000313" key="2">
    <source>
        <dbReference type="EMBL" id="KAF9509653.1"/>
    </source>
</evidence>
<dbReference type="InterPro" id="IPR046341">
    <property type="entry name" value="SET_dom_sf"/>
</dbReference>
<accession>A0A9P6APL9</accession>
<feature type="region of interest" description="Disordered" evidence="1">
    <location>
        <begin position="45"/>
        <end position="69"/>
    </location>
</feature>
<reference evidence="2" key="1">
    <citation type="journal article" date="2020" name="Nat. Commun.">
        <title>Large-scale genome sequencing of mycorrhizal fungi provides insights into the early evolution of symbiotic traits.</title>
        <authorList>
            <person name="Miyauchi S."/>
            <person name="Kiss E."/>
            <person name="Kuo A."/>
            <person name="Drula E."/>
            <person name="Kohler A."/>
            <person name="Sanchez-Garcia M."/>
            <person name="Morin E."/>
            <person name="Andreopoulos B."/>
            <person name="Barry K.W."/>
            <person name="Bonito G."/>
            <person name="Buee M."/>
            <person name="Carver A."/>
            <person name="Chen C."/>
            <person name="Cichocki N."/>
            <person name="Clum A."/>
            <person name="Culley D."/>
            <person name="Crous P.W."/>
            <person name="Fauchery L."/>
            <person name="Girlanda M."/>
            <person name="Hayes R.D."/>
            <person name="Keri Z."/>
            <person name="LaButti K."/>
            <person name="Lipzen A."/>
            <person name="Lombard V."/>
            <person name="Magnuson J."/>
            <person name="Maillard F."/>
            <person name="Murat C."/>
            <person name="Nolan M."/>
            <person name="Ohm R.A."/>
            <person name="Pangilinan J."/>
            <person name="Pereira M.F."/>
            <person name="Perotto S."/>
            <person name="Peter M."/>
            <person name="Pfister S."/>
            <person name="Riley R."/>
            <person name="Sitrit Y."/>
            <person name="Stielow J.B."/>
            <person name="Szollosi G."/>
            <person name="Zifcakova L."/>
            <person name="Stursova M."/>
            <person name="Spatafora J.W."/>
            <person name="Tedersoo L."/>
            <person name="Vaario L.M."/>
            <person name="Yamada A."/>
            <person name="Yan M."/>
            <person name="Wang P."/>
            <person name="Xu J."/>
            <person name="Bruns T."/>
            <person name="Baldrian P."/>
            <person name="Vilgalys R."/>
            <person name="Dunand C."/>
            <person name="Henrissat B."/>
            <person name="Grigoriev I.V."/>
            <person name="Hibbett D."/>
            <person name="Nagy L.G."/>
            <person name="Martin F.M."/>
        </authorList>
    </citation>
    <scope>NUCLEOTIDE SEQUENCE</scope>
    <source>
        <strain evidence="2">UP504</strain>
    </source>
</reference>
<feature type="compositionally biased region" description="Basic and acidic residues" evidence="1">
    <location>
        <begin position="45"/>
        <end position="55"/>
    </location>
</feature>
<evidence type="ECO:0000256" key="1">
    <source>
        <dbReference type="SAM" id="MobiDB-lite"/>
    </source>
</evidence>
<dbReference type="PANTHER" id="PTHR13271:SF34">
    <property type="entry name" value="N-LYSINE METHYLTRANSFERASE SETD6"/>
    <property type="match status" value="1"/>
</dbReference>
<dbReference type="EMBL" id="MU129031">
    <property type="protein sequence ID" value="KAF9509653.1"/>
    <property type="molecule type" value="Genomic_DNA"/>
</dbReference>
<sequence>MVPIADAFNHIEEHNIHLESGTFKIDDYHVCSTCGSLAECPHDSIEDKGNEDRRGSHPPSDGGQPSLTTHVDDVCEMVTNSAILTGDEIFNSYDSRLSNTQLMIQYGFMLEGNSNDLLKWDLDEIDTILHYGSEDEEEGWFSRMRIWAAIANMELPPVDVSHLLFTTSPPVSSALGEDGLLPRAIRGRKEAPVSPSRDNNIDPRLCLSINADAQVSQQLWLYLAIQRLPPCG</sequence>
<dbReference type="Gene3D" id="3.90.1410.10">
    <property type="entry name" value="set domain protein methyltransferase, domain 1"/>
    <property type="match status" value="1"/>
</dbReference>
<dbReference type="GO" id="GO:0005634">
    <property type="term" value="C:nucleus"/>
    <property type="evidence" value="ECO:0007669"/>
    <property type="project" value="TreeGrafter"/>
</dbReference>
<evidence type="ECO:0000313" key="3">
    <source>
        <dbReference type="Proteomes" id="UP000886523"/>
    </source>
</evidence>
<proteinExistence type="predicted"/>
<dbReference type="AlphaFoldDB" id="A0A9P6APL9"/>
<protein>
    <recommendedName>
        <fullName evidence="4">SET domain-containing protein</fullName>
    </recommendedName>
</protein>
<comment type="caution">
    <text evidence="2">The sequence shown here is derived from an EMBL/GenBank/DDBJ whole genome shotgun (WGS) entry which is preliminary data.</text>
</comment>
<dbReference type="Proteomes" id="UP000886523">
    <property type="component" value="Unassembled WGS sequence"/>
</dbReference>
<evidence type="ECO:0008006" key="4">
    <source>
        <dbReference type="Google" id="ProtNLM"/>
    </source>
</evidence>
<dbReference type="OrthoDB" id="441812at2759"/>
<organism evidence="2 3">
    <name type="scientific">Hydnum rufescens UP504</name>
    <dbReference type="NCBI Taxonomy" id="1448309"/>
    <lineage>
        <taxon>Eukaryota</taxon>
        <taxon>Fungi</taxon>
        <taxon>Dikarya</taxon>
        <taxon>Basidiomycota</taxon>
        <taxon>Agaricomycotina</taxon>
        <taxon>Agaricomycetes</taxon>
        <taxon>Cantharellales</taxon>
        <taxon>Hydnaceae</taxon>
        <taxon>Hydnum</taxon>
    </lineage>
</organism>
<dbReference type="PANTHER" id="PTHR13271">
    <property type="entry name" value="UNCHARACTERIZED PUTATIVE METHYLTRANSFERASE"/>
    <property type="match status" value="1"/>
</dbReference>
<name>A0A9P6APL9_9AGAM</name>
<dbReference type="SUPFAM" id="SSF82199">
    <property type="entry name" value="SET domain"/>
    <property type="match status" value="1"/>
</dbReference>
<keyword evidence="3" id="KW-1185">Reference proteome</keyword>
<dbReference type="GO" id="GO:0016279">
    <property type="term" value="F:protein-lysine N-methyltransferase activity"/>
    <property type="evidence" value="ECO:0007669"/>
    <property type="project" value="TreeGrafter"/>
</dbReference>
<gene>
    <name evidence="2" type="ORF">BS47DRAFT_140402</name>
</gene>
<dbReference type="InterPro" id="IPR050600">
    <property type="entry name" value="SETD3_SETD6_MTase"/>
</dbReference>